<keyword evidence="4" id="KW-1185">Reference proteome</keyword>
<dbReference type="Pfam" id="PF04466">
    <property type="entry name" value="Terminase_3"/>
    <property type="match status" value="1"/>
</dbReference>
<feature type="domain" description="Phage terminase large subunit C-terminal" evidence="2">
    <location>
        <begin position="261"/>
        <end position="404"/>
    </location>
</feature>
<dbReference type="PANTHER" id="PTHR39184">
    <property type="match status" value="1"/>
</dbReference>
<proteinExistence type="predicted"/>
<dbReference type="NCBIfam" id="TIGR01547">
    <property type="entry name" value="phage_term_2"/>
    <property type="match status" value="1"/>
</dbReference>
<dbReference type="Gene3D" id="3.30.420.280">
    <property type="match status" value="1"/>
</dbReference>
<evidence type="ECO:0000313" key="3">
    <source>
        <dbReference type="EMBL" id="MFC5468423.1"/>
    </source>
</evidence>
<dbReference type="InterPro" id="IPR027417">
    <property type="entry name" value="P-loop_NTPase"/>
</dbReference>
<dbReference type="InterPro" id="IPR035412">
    <property type="entry name" value="Terminase_L_N"/>
</dbReference>
<evidence type="ECO:0000259" key="2">
    <source>
        <dbReference type="Pfam" id="PF17288"/>
    </source>
</evidence>
<protein>
    <submittedName>
        <fullName evidence="3">PBSX family phage terminase large subunit</fullName>
    </submittedName>
</protein>
<sequence>MTTQVALTNLIAPSFYDVHHAIKEERYTHFWLKGGRGSTKSSLISLEIILGVMRDPNANAVALRKIKENLRESVYEQLLWAIDVLGVSHLWHDSVSPMSLTYKPTGQKIIFRGADKPKKVKSSKLRRGYIKYVWYEEIDEFDAGDIRTINQTFLRGGPKFIVFYSFNPPKSQRNWVNAEVLEPRADRLVHHSTYETVPRHWLGEQFFVEAEELRKKNLDAYEHEYLGKVTGTGGEVFRNLTFREIGVKEIEVFDRVKRGLDFGYAKDPLHYAVMHYDKTRKRLFIFGEIHKVRMSNRSAVTEIKKENTGNRSITADSAEPRTINEFRELGLNIVGAKKGPDSVEHGVKFLEDLEEIIIDPVRCPNTKREFYGYELDRDGNGNFKDGYPDKDNHSIDAVRYALEDEMRNARVKVGSKVKIGVR</sequence>
<dbReference type="EMBL" id="JBHSMH010000011">
    <property type="protein sequence ID" value="MFC5468423.1"/>
    <property type="molecule type" value="Genomic_DNA"/>
</dbReference>
<feature type="domain" description="Phage terminase large subunit N-terminal" evidence="1">
    <location>
        <begin position="29"/>
        <end position="228"/>
    </location>
</feature>
<dbReference type="PANTHER" id="PTHR39184:SF1">
    <property type="entry name" value="PBSX PHAGE TERMINASE LARGE SUBUNIT"/>
    <property type="match status" value="1"/>
</dbReference>
<evidence type="ECO:0000259" key="1">
    <source>
        <dbReference type="Pfam" id="PF04466"/>
    </source>
</evidence>
<reference evidence="4" key="1">
    <citation type="journal article" date="2019" name="Int. J. Syst. Evol. Microbiol.">
        <title>The Global Catalogue of Microorganisms (GCM) 10K type strain sequencing project: providing services to taxonomists for standard genome sequencing and annotation.</title>
        <authorList>
            <consortium name="The Broad Institute Genomics Platform"/>
            <consortium name="The Broad Institute Genome Sequencing Center for Infectious Disease"/>
            <person name="Wu L."/>
            <person name="Ma J."/>
        </authorList>
    </citation>
    <scope>NUCLEOTIDE SEQUENCE [LARGE SCALE GENOMIC DNA]</scope>
    <source>
        <strain evidence="4">CCUG 57113</strain>
    </source>
</reference>
<comment type="caution">
    <text evidence="3">The sequence shown here is derived from an EMBL/GenBank/DDBJ whole genome shotgun (WGS) entry which is preliminary data.</text>
</comment>
<name>A0ABW0LRQ0_9BACL</name>
<dbReference type="Proteomes" id="UP001596105">
    <property type="component" value="Unassembled WGS sequence"/>
</dbReference>
<dbReference type="InterPro" id="IPR035413">
    <property type="entry name" value="Terminase_L_C"/>
</dbReference>
<accession>A0ABW0LRQ0</accession>
<dbReference type="InterPro" id="IPR052380">
    <property type="entry name" value="Viral_DNA_packaging_terminase"/>
</dbReference>
<dbReference type="Pfam" id="PF17288">
    <property type="entry name" value="Terminase_3C"/>
    <property type="match status" value="1"/>
</dbReference>
<organism evidence="3 4">
    <name type="scientific">Cohnella suwonensis</name>
    <dbReference type="NCBI Taxonomy" id="696072"/>
    <lineage>
        <taxon>Bacteria</taxon>
        <taxon>Bacillati</taxon>
        <taxon>Bacillota</taxon>
        <taxon>Bacilli</taxon>
        <taxon>Bacillales</taxon>
        <taxon>Paenibacillaceae</taxon>
        <taxon>Cohnella</taxon>
    </lineage>
</organism>
<dbReference type="RefSeq" id="WP_209748587.1">
    <property type="nucleotide sequence ID" value="NZ_JBHSMH010000011.1"/>
</dbReference>
<evidence type="ECO:0000313" key="4">
    <source>
        <dbReference type="Proteomes" id="UP001596105"/>
    </source>
</evidence>
<gene>
    <name evidence="3" type="ORF">ACFPPD_06800</name>
</gene>
<dbReference type="InterPro" id="IPR006437">
    <property type="entry name" value="Phage_terminase_lsu"/>
</dbReference>
<dbReference type="Gene3D" id="3.40.50.300">
    <property type="entry name" value="P-loop containing nucleotide triphosphate hydrolases"/>
    <property type="match status" value="1"/>
</dbReference>